<gene>
    <name evidence="1" type="ORF">LSO60_07030</name>
</gene>
<accession>A0AA46NPV6</accession>
<protein>
    <submittedName>
        <fullName evidence="1">Uncharacterized protein</fullName>
    </submittedName>
</protein>
<dbReference type="AlphaFoldDB" id="A0AA46NPV6"/>
<organism evidence="1 2">
    <name type="scientific">Acinetobacter ursingii</name>
    <dbReference type="NCBI Taxonomy" id="108980"/>
    <lineage>
        <taxon>Bacteria</taxon>
        <taxon>Pseudomonadati</taxon>
        <taxon>Pseudomonadota</taxon>
        <taxon>Gammaproteobacteria</taxon>
        <taxon>Moraxellales</taxon>
        <taxon>Moraxellaceae</taxon>
        <taxon>Acinetobacter</taxon>
    </lineage>
</organism>
<sequence length="241" mass="27707">MSNLTEHKCKGKCPEFKTEQCNHCLITEGDTDEKTSDFVVGDMVVVDSPEFADDLLTVTSVLDRPHLLHPVVFLVNSKNKPEMFGITLIRHATHEEKATGKRLFFTSQFVKRLSRACSLLREQIHLHRKLHGLQQIEIERQVQKGKLQLSNMEACYIEKKKECDKMHSVSIELHKSRDQAYKHLESCENSLTSQTIRFNELYQKLLDVVEIINNPDNHYVPFSYVAEQLQDVLGEAQGEVA</sequence>
<name>A0AA46NPV6_9GAMM</name>
<dbReference type="RefSeq" id="WP_125624964.1">
    <property type="nucleotide sequence ID" value="NZ_BKHN01000005.1"/>
</dbReference>
<evidence type="ECO:0000313" key="1">
    <source>
        <dbReference type="EMBL" id="UYF72999.1"/>
    </source>
</evidence>
<dbReference type="Proteomes" id="UP001164064">
    <property type="component" value="Chromosome"/>
</dbReference>
<reference evidence="1" key="1">
    <citation type="journal article" date="2022" name="J Glob Antimicrob Resist">
        <title>Comparative analysis of IMP-4- and OXA-58-containing plasmids of three carbapenemase-producing Acinetobacter ursingii strains in the Netherlands.</title>
        <authorList>
            <person name="Hendrickx A.P.A."/>
            <person name="Schade R.P."/>
            <person name="Landman F."/>
            <person name="Bosch T."/>
            <person name="Schouls L.M."/>
            <person name="van Dijk K."/>
        </authorList>
    </citation>
    <scope>NUCLEOTIDE SEQUENCE</scope>
    <source>
        <strain evidence="1">RIVM_C010559</strain>
    </source>
</reference>
<dbReference type="EMBL" id="CP089051">
    <property type="protein sequence ID" value="UYF72999.1"/>
    <property type="molecule type" value="Genomic_DNA"/>
</dbReference>
<evidence type="ECO:0000313" key="2">
    <source>
        <dbReference type="Proteomes" id="UP001164064"/>
    </source>
</evidence>
<proteinExistence type="predicted"/>